<proteinExistence type="predicted"/>
<dbReference type="Proteomes" id="UP001359559">
    <property type="component" value="Unassembled WGS sequence"/>
</dbReference>
<keyword evidence="9" id="KW-1185">Reference proteome</keyword>
<evidence type="ECO:0000256" key="4">
    <source>
        <dbReference type="ARBA" id="ARBA00023136"/>
    </source>
</evidence>
<dbReference type="InterPro" id="IPR025423">
    <property type="entry name" value="TMEM205-like"/>
</dbReference>
<evidence type="ECO:0000256" key="6">
    <source>
        <dbReference type="SAM" id="Phobius"/>
    </source>
</evidence>
<feature type="transmembrane region" description="Helical" evidence="6">
    <location>
        <begin position="419"/>
        <end position="439"/>
    </location>
</feature>
<protein>
    <recommendedName>
        <fullName evidence="7">TMEM205-like domain-containing protein</fullName>
    </recommendedName>
</protein>
<feature type="compositionally biased region" description="Basic and acidic residues" evidence="5">
    <location>
        <begin position="383"/>
        <end position="399"/>
    </location>
</feature>
<sequence>MIRGQLSKAHDTWRRVIPVEHATWPLTLTDWRLKTDRTNPQELQFGIRNRRRRRRMMMNVLGLSLLVTSLAAAGIFSPNPNPETQQKLGANTIVKEGHRVVVVEYDQDGYQNTKISISPEPSTHHHVDNENDNDMLHSAKDKIKEAASVLPNLGQGISQDTHDAAFLHAPKELICDTYGKCKHKIADAMEKTKDMAQEAIHKKKDMISANKEAARQVGDTLAGKAKEAQEYTKENVEAVKDHLVNNVSADARGVKHAMKRLGFVETPMRVANLLGFATAYGMCMWVTFISSYVLSRVMPRQQFAVVQSKIYPVYFRAMAYSVAIALFGHVLGHTNTLFHNKAQMLQAYNLLASLFTLFVNSFYLEPRATKLMFERIKIEKEEGRGREDMSSGERSRTTGEDEDAGRARIMKLNDKLKKLNSYSSVLNILNLMSLTWHLVYLAQRLHHTC</sequence>
<dbReference type="PANTHER" id="PTHR47652">
    <property type="entry name" value="MITOCHONDRIAL IMPORT INNER MEMBRANE TRANSLOCASE SUBUNIT TIM44"/>
    <property type="match status" value="1"/>
</dbReference>
<dbReference type="PANTHER" id="PTHR47652:SF3">
    <property type="entry name" value="MITOCHONDRIAL IMPORT INNER MEMBRANE TRANSLOCASE SUBUNIT TIM44"/>
    <property type="match status" value="1"/>
</dbReference>
<feature type="region of interest" description="Disordered" evidence="5">
    <location>
        <begin position="383"/>
        <end position="404"/>
    </location>
</feature>
<evidence type="ECO:0000256" key="5">
    <source>
        <dbReference type="SAM" id="MobiDB-lite"/>
    </source>
</evidence>
<evidence type="ECO:0000313" key="9">
    <source>
        <dbReference type="Proteomes" id="UP001359559"/>
    </source>
</evidence>
<dbReference type="Pfam" id="PF13664">
    <property type="entry name" value="DUF4149"/>
    <property type="match status" value="1"/>
</dbReference>
<comment type="caution">
    <text evidence="8">The sequence shown here is derived from an EMBL/GenBank/DDBJ whole genome shotgun (WGS) entry which is preliminary data.</text>
</comment>
<reference evidence="8 9" key="1">
    <citation type="submission" date="2024-01" db="EMBL/GenBank/DDBJ databases">
        <title>The genomes of 5 underutilized Papilionoideae crops provide insights into root nodulation and disease resistance.</title>
        <authorList>
            <person name="Yuan L."/>
        </authorList>
    </citation>
    <scope>NUCLEOTIDE SEQUENCE [LARGE SCALE GENOMIC DNA]</scope>
    <source>
        <strain evidence="8">LY-2023</strain>
        <tissue evidence="8">Leaf</tissue>
    </source>
</reference>
<evidence type="ECO:0000256" key="3">
    <source>
        <dbReference type="ARBA" id="ARBA00022989"/>
    </source>
</evidence>
<name>A0AAN9I8C6_CLITE</name>
<dbReference type="GO" id="GO:0016020">
    <property type="term" value="C:membrane"/>
    <property type="evidence" value="ECO:0007669"/>
    <property type="project" value="UniProtKB-SubCell"/>
</dbReference>
<organism evidence="8 9">
    <name type="scientific">Clitoria ternatea</name>
    <name type="common">Butterfly pea</name>
    <dbReference type="NCBI Taxonomy" id="43366"/>
    <lineage>
        <taxon>Eukaryota</taxon>
        <taxon>Viridiplantae</taxon>
        <taxon>Streptophyta</taxon>
        <taxon>Embryophyta</taxon>
        <taxon>Tracheophyta</taxon>
        <taxon>Spermatophyta</taxon>
        <taxon>Magnoliopsida</taxon>
        <taxon>eudicotyledons</taxon>
        <taxon>Gunneridae</taxon>
        <taxon>Pentapetalae</taxon>
        <taxon>rosids</taxon>
        <taxon>fabids</taxon>
        <taxon>Fabales</taxon>
        <taxon>Fabaceae</taxon>
        <taxon>Papilionoideae</taxon>
        <taxon>50 kb inversion clade</taxon>
        <taxon>NPAAA clade</taxon>
        <taxon>indigoferoid/millettioid clade</taxon>
        <taxon>Phaseoleae</taxon>
        <taxon>Clitoria</taxon>
    </lineage>
</organism>
<evidence type="ECO:0000256" key="2">
    <source>
        <dbReference type="ARBA" id="ARBA00022692"/>
    </source>
</evidence>
<dbReference type="Gene3D" id="1.10.287.700">
    <property type="entry name" value="Helix hairpin bin"/>
    <property type="match status" value="1"/>
</dbReference>
<accession>A0AAN9I8C6</accession>
<dbReference type="AlphaFoldDB" id="A0AAN9I8C6"/>
<keyword evidence="2 6" id="KW-0812">Transmembrane</keyword>
<feature type="transmembrane region" description="Helical" evidence="6">
    <location>
        <begin position="313"/>
        <end position="332"/>
    </location>
</feature>
<keyword evidence="3 6" id="KW-1133">Transmembrane helix</keyword>
<feature type="transmembrane region" description="Helical" evidence="6">
    <location>
        <begin position="273"/>
        <end position="293"/>
    </location>
</feature>
<gene>
    <name evidence="8" type="ORF">RJT34_31398</name>
</gene>
<evidence type="ECO:0000313" key="8">
    <source>
        <dbReference type="EMBL" id="KAK7263801.1"/>
    </source>
</evidence>
<evidence type="ECO:0000259" key="7">
    <source>
        <dbReference type="Pfam" id="PF13664"/>
    </source>
</evidence>
<evidence type="ECO:0000256" key="1">
    <source>
        <dbReference type="ARBA" id="ARBA00004370"/>
    </source>
</evidence>
<dbReference type="EMBL" id="JAYKXN010000008">
    <property type="protein sequence ID" value="KAK7263801.1"/>
    <property type="molecule type" value="Genomic_DNA"/>
</dbReference>
<feature type="domain" description="TMEM205-like" evidence="7">
    <location>
        <begin position="274"/>
        <end position="376"/>
    </location>
</feature>
<feature type="transmembrane region" description="Helical" evidence="6">
    <location>
        <begin position="344"/>
        <end position="364"/>
    </location>
</feature>
<comment type="subcellular location">
    <subcellularLocation>
        <location evidence="1">Membrane</location>
    </subcellularLocation>
</comment>
<keyword evidence="4 6" id="KW-0472">Membrane</keyword>
<feature type="transmembrane region" description="Helical" evidence="6">
    <location>
        <begin position="56"/>
        <end position="76"/>
    </location>
</feature>